<organism evidence="1 2">
    <name type="scientific">Oenococcus sicerae</name>
    <dbReference type="NCBI Taxonomy" id="2203724"/>
    <lineage>
        <taxon>Bacteria</taxon>
        <taxon>Bacillati</taxon>
        <taxon>Bacillota</taxon>
        <taxon>Bacilli</taxon>
        <taxon>Lactobacillales</taxon>
        <taxon>Lactobacillaceae</taxon>
        <taxon>Oenococcus</taxon>
    </lineage>
</organism>
<reference evidence="1 2" key="1">
    <citation type="journal article" date="2019" name="Syst. Appl. Microbiol.">
        <title>Oenococcus sicerae sp. nov., isolated from French cider.</title>
        <authorList>
            <person name="Cousin F.J."/>
            <person name="Le Guellec R."/>
            <person name="Chagnot C."/>
            <person name="Goux D."/>
            <person name="Dalmasso M."/>
            <person name="Laplace J.M."/>
            <person name="Cretenet M."/>
        </authorList>
    </citation>
    <scope>NUCLEOTIDE SEQUENCE [LARGE SCALE GENOMIC DNA]</scope>
    <source>
        <strain evidence="1 2">UCMA 15228</strain>
    </source>
</reference>
<gene>
    <name evidence="1" type="ORF">DLJ48_06870</name>
</gene>
<dbReference type="Proteomes" id="UP000286907">
    <property type="component" value="Chromosome"/>
</dbReference>
<dbReference type="EMBL" id="CP029684">
    <property type="protein sequence ID" value="QAS70262.1"/>
    <property type="molecule type" value="Genomic_DNA"/>
</dbReference>
<accession>A0ABX5QNA7</accession>
<proteinExistence type="predicted"/>
<evidence type="ECO:0000313" key="1">
    <source>
        <dbReference type="EMBL" id="QAS70262.1"/>
    </source>
</evidence>
<evidence type="ECO:0008006" key="3">
    <source>
        <dbReference type="Google" id="ProtNLM"/>
    </source>
</evidence>
<keyword evidence="2" id="KW-1185">Reference proteome</keyword>
<evidence type="ECO:0000313" key="2">
    <source>
        <dbReference type="Proteomes" id="UP000286907"/>
    </source>
</evidence>
<protein>
    <recommendedName>
        <fullName evidence="3">Prophage protein</fullName>
    </recommendedName>
</protein>
<sequence length="122" mass="13499">MTIINMAAITYQTLMSVPDIKAVTTNYPDTFAVYPTAVYQTSHTSAFVDSDMQEIQTDWTITIDLFTNYGSLTALTNKLISLFGAMGFLNTTGTQDLNGANRTVIRFTGTVDNSQFRVYQKG</sequence>
<dbReference type="RefSeq" id="WP_128686732.1">
    <property type="nucleotide sequence ID" value="NZ_CP029684.2"/>
</dbReference>
<name>A0ABX5QNA7_9LACO</name>